<reference evidence="2" key="2">
    <citation type="submission" date="2015-01" db="EMBL/GenBank/DDBJ databases">
        <title>Evolutionary Origins and Diversification of the Mycorrhizal Mutualists.</title>
        <authorList>
            <consortium name="DOE Joint Genome Institute"/>
            <consortium name="Mycorrhizal Genomics Consortium"/>
            <person name="Kohler A."/>
            <person name="Kuo A."/>
            <person name="Nagy L.G."/>
            <person name="Floudas D."/>
            <person name="Copeland A."/>
            <person name="Barry K.W."/>
            <person name="Cichocki N."/>
            <person name="Veneault-Fourrey C."/>
            <person name="LaButti K."/>
            <person name="Lindquist E.A."/>
            <person name="Lipzen A."/>
            <person name="Lundell T."/>
            <person name="Morin E."/>
            <person name="Murat C."/>
            <person name="Riley R."/>
            <person name="Ohm R."/>
            <person name="Sun H."/>
            <person name="Tunlid A."/>
            <person name="Henrissat B."/>
            <person name="Grigoriev I.V."/>
            <person name="Hibbett D.S."/>
            <person name="Martin F."/>
        </authorList>
    </citation>
    <scope>NUCLEOTIDE SEQUENCE [LARGE SCALE GENOMIC DNA]</scope>
    <source>
        <strain evidence="2">LaAM-08-1</strain>
    </source>
</reference>
<dbReference type="HOGENOM" id="CLU_113388_0_0_1"/>
<name>A0A0C9WIJ8_9AGAR</name>
<protein>
    <submittedName>
        <fullName evidence="1">Uncharacterized protein</fullName>
    </submittedName>
</protein>
<dbReference type="EMBL" id="KN838867">
    <property type="protein sequence ID" value="KIJ93069.1"/>
    <property type="molecule type" value="Genomic_DNA"/>
</dbReference>
<dbReference type="STRING" id="1095629.A0A0C9WIJ8"/>
<reference evidence="1 2" key="1">
    <citation type="submission" date="2014-04" db="EMBL/GenBank/DDBJ databases">
        <authorList>
            <consortium name="DOE Joint Genome Institute"/>
            <person name="Kuo A."/>
            <person name="Kohler A."/>
            <person name="Nagy L.G."/>
            <person name="Floudas D."/>
            <person name="Copeland A."/>
            <person name="Barry K.W."/>
            <person name="Cichocki N."/>
            <person name="Veneault-Fourrey C."/>
            <person name="LaButti K."/>
            <person name="Lindquist E.A."/>
            <person name="Lipzen A."/>
            <person name="Lundell T."/>
            <person name="Morin E."/>
            <person name="Murat C."/>
            <person name="Sun H."/>
            <person name="Tunlid A."/>
            <person name="Henrissat B."/>
            <person name="Grigoriev I.V."/>
            <person name="Hibbett D.S."/>
            <person name="Martin F."/>
            <person name="Nordberg H.P."/>
            <person name="Cantor M.N."/>
            <person name="Hua S.X."/>
        </authorList>
    </citation>
    <scope>NUCLEOTIDE SEQUENCE [LARGE SCALE GENOMIC DNA]</scope>
    <source>
        <strain evidence="1 2">LaAM-08-1</strain>
    </source>
</reference>
<organism evidence="1 2">
    <name type="scientific">Laccaria amethystina LaAM-08-1</name>
    <dbReference type="NCBI Taxonomy" id="1095629"/>
    <lineage>
        <taxon>Eukaryota</taxon>
        <taxon>Fungi</taxon>
        <taxon>Dikarya</taxon>
        <taxon>Basidiomycota</taxon>
        <taxon>Agaricomycotina</taxon>
        <taxon>Agaricomycetes</taxon>
        <taxon>Agaricomycetidae</taxon>
        <taxon>Agaricales</taxon>
        <taxon>Agaricineae</taxon>
        <taxon>Hydnangiaceae</taxon>
        <taxon>Laccaria</taxon>
    </lineage>
</organism>
<keyword evidence="2" id="KW-1185">Reference proteome</keyword>
<accession>A0A0C9WIJ8</accession>
<evidence type="ECO:0000313" key="1">
    <source>
        <dbReference type="EMBL" id="KIJ93069.1"/>
    </source>
</evidence>
<dbReference type="AlphaFoldDB" id="A0A0C9WIJ8"/>
<evidence type="ECO:0000313" key="2">
    <source>
        <dbReference type="Proteomes" id="UP000054477"/>
    </source>
</evidence>
<dbReference type="Proteomes" id="UP000054477">
    <property type="component" value="Unassembled WGS sequence"/>
</dbReference>
<sequence>MRLSVSPSAKATSTVEAHLIPSLNLGITALNGAAEAKVSLELDPASSMKLDLGATSKTLLRLNPPAPSSSTSVPAPIPSFVADLNGCFGIGAGFNNGEKERHPIDADVWEYMSADPASKLEDRALALTCPVLGTLPLLPMADQTIPAIGPGLKTL</sequence>
<proteinExistence type="predicted"/>
<gene>
    <name evidence="1" type="ORF">K443DRAFT_135121</name>
</gene>
<dbReference type="OrthoDB" id="3070504at2759"/>